<evidence type="ECO:0000256" key="1">
    <source>
        <dbReference type="SAM" id="MobiDB-lite"/>
    </source>
</evidence>
<name>A0A8T0VQV3_PANVG</name>
<dbReference type="PANTHER" id="PTHR36078">
    <property type="entry name" value="BNACNNG21220D PROTEIN"/>
    <property type="match status" value="1"/>
</dbReference>
<feature type="region of interest" description="Disordered" evidence="1">
    <location>
        <begin position="1"/>
        <end position="73"/>
    </location>
</feature>
<evidence type="ECO:0000313" key="2">
    <source>
        <dbReference type="EMBL" id="KAG2635634.1"/>
    </source>
</evidence>
<accession>A0A8T0VQV3</accession>
<reference evidence="2" key="1">
    <citation type="submission" date="2020-05" db="EMBL/GenBank/DDBJ databases">
        <title>WGS assembly of Panicum virgatum.</title>
        <authorList>
            <person name="Lovell J.T."/>
            <person name="Jenkins J."/>
            <person name="Shu S."/>
            <person name="Juenger T.E."/>
            <person name="Schmutz J."/>
        </authorList>
    </citation>
    <scope>NUCLEOTIDE SEQUENCE</scope>
    <source>
        <strain evidence="2">AP13</strain>
    </source>
</reference>
<proteinExistence type="predicted"/>
<organism evidence="2 3">
    <name type="scientific">Panicum virgatum</name>
    <name type="common">Blackwell switchgrass</name>
    <dbReference type="NCBI Taxonomy" id="38727"/>
    <lineage>
        <taxon>Eukaryota</taxon>
        <taxon>Viridiplantae</taxon>
        <taxon>Streptophyta</taxon>
        <taxon>Embryophyta</taxon>
        <taxon>Tracheophyta</taxon>
        <taxon>Spermatophyta</taxon>
        <taxon>Magnoliopsida</taxon>
        <taxon>Liliopsida</taxon>
        <taxon>Poales</taxon>
        <taxon>Poaceae</taxon>
        <taxon>PACMAD clade</taxon>
        <taxon>Panicoideae</taxon>
        <taxon>Panicodae</taxon>
        <taxon>Paniceae</taxon>
        <taxon>Panicinae</taxon>
        <taxon>Panicum</taxon>
        <taxon>Panicum sect. Hiantes</taxon>
    </lineage>
</organism>
<feature type="compositionally biased region" description="Low complexity" evidence="1">
    <location>
        <begin position="150"/>
        <end position="164"/>
    </location>
</feature>
<dbReference type="PANTHER" id="PTHR36078:SF2">
    <property type="entry name" value="OS09G0473966 PROTEIN"/>
    <property type="match status" value="1"/>
</dbReference>
<dbReference type="Proteomes" id="UP000823388">
    <property type="component" value="Chromosome 2N"/>
</dbReference>
<feature type="compositionally biased region" description="Basic and acidic residues" evidence="1">
    <location>
        <begin position="137"/>
        <end position="147"/>
    </location>
</feature>
<feature type="compositionally biased region" description="Polar residues" evidence="1">
    <location>
        <begin position="171"/>
        <end position="189"/>
    </location>
</feature>
<feature type="compositionally biased region" description="Basic and acidic residues" evidence="1">
    <location>
        <begin position="59"/>
        <end position="68"/>
    </location>
</feature>
<dbReference type="OrthoDB" id="1669448at2759"/>
<comment type="caution">
    <text evidence="2">The sequence shown here is derived from an EMBL/GenBank/DDBJ whole genome shotgun (WGS) entry which is preliminary data.</text>
</comment>
<gene>
    <name evidence="2" type="ORF">PVAP13_2NG399200</name>
</gene>
<sequence>MASSPWPHTAGTAPAPPPEAAAAAAATAAAAPAPTSEQHLLKEGESAAAATVPQQQEEEANKPHLARDDDSEAVIQEHEQKINRYQAILAARLKAKFFSKKAFNGGNIFEAETTVEGETVQSSRWPCTRSFANPEFSFRDKNSHEKGNYPSSAADSSAKNSSPPLAGDVSPKNNASALATENNLTPGKRQQSKKT</sequence>
<feature type="region of interest" description="Disordered" evidence="1">
    <location>
        <begin position="113"/>
        <end position="195"/>
    </location>
</feature>
<feature type="compositionally biased region" description="Low complexity" evidence="1">
    <location>
        <begin position="20"/>
        <end position="35"/>
    </location>
</feature>
<dbReference type="AlphaFoldDB" id="A0A8T0VQV3"/>
<protein>
    <submittedName>
        <fullName evidence="2">Uncharacterized protein</fullName>
    </submittedName>
</protein>
<dbReference type="EMBL" id="CM029040">
    <property type="protein sequence ID" value="KAG2635634.1"/>
    <property type="molecule type" value="Genomic_DNA"/>
</dbReference>
<evidence type="ECO:0000313" key="3">
    <source>
        <dbReference type="Proteomes" id="UP000823388"/>
    </source>
</evidence>
<keyword evidence="3" id="KW-1185">Reference proteome</keyword>